<evidence type="ECO:0000259" key="2">
    <source>
        <dbReference type="Pfam" id="PF13976"/>
    </source>
</evidence>
<dbReference type="InterPro" id="IPR025724">
    <property type="entry name" value="GAG-pre-integrase_dom"/>
</dbReference>
<gene>
    <name evidence="3" type="ORF">Tci_012665</name>
</gene>
<feature type="domain" description="Reverse transcriptase Ty1/copia-type" evidence="1">
    <location>
        <begin position="105"/>
        <end position="267"/>
    </location>
</feature>
<feature type="domain" description="GAG-pre-integrase" evidence="2">
    <location>
        <begin position="26"/>
        <end position="79"/>
    </location>
</feature>
<comment type="caution">
    <text evidence="3">The sequence shown here is derived from an EMBL/GenBank/DDBJ whole genome shotgun (WGS) entry which is preliminary data.</text>
</comment>
<organism evidence="3">
    <name type="scientific">Tanacetum cinerariifolium</name>
    <name type="common">Dalmatian daisy</name>
    <name type="synonym">Chrysanthemum cinerariifolium</name>
    <dbReference type="NCBI Taxonomy" id="118510"/>
    <lineage>
        <taxon>Eukaryota</taxon>
        <taxon>Viridiplantae</taxon>
        <taxon>Streptophyta</taxon>
        <taxon>Embryophyta</taxon>
        <taxon>Tracheophyta</taxon>
        <taxon>Spermatophyta</taxon>
        <taxon>Magnoliopsida</taxon>
        <taxon>eudicotyledons</taxon>
        <taxon>Gunneridae</taxon>
        <taxon>Pentapetalae</taxon>
        <taxon>asterids</taxon>
        <taxon>campanulids</taxon>
        <taxon>Asterales</taxon>
        <taxon>Asteraceae</taxon>
        <taxon>Asteroideae</taxon>
        <taxon>Anthemideae</taxon>
        <taxon>Anthemidinae</taxon>
        <taxon>Tanacetum</taxon>
    </lineage>
</organism>
<dbReference type="SUPFAM" id="SSF56672">
    <property type="entry name" value="DNA/RNA polymerases"/>
    <property type="match status" value="1"/>
</dbReference>
<evidence type="ECO:0000259" key="1">
    <source>
        <dbReference type="Pfam" id="PF07727"/>
    </source>
</evidence>
<accession>A0A6L2JVV3</accession>
<evidence type="ECO:0000313" key="3">
    <source>
        <dbReference type="EMBL" id="GEU40687.1"/>
    </source>
</evidence>
<proteinExistence type="predicted"/>
<dbReference type="EMBL" id="BKCJ010001337">
    <property type="protein sequence ID" value="GEU40687.1"/>
    <property type="molecule type" value="Genomic_DNA"/>
</dbReference>
<protein>
    <submittedName>
        <fullName evidence="3">Copia protein</fullName>
    </submittedName>
</protein>
<dbReference type="InterPro" id="IPR013103">
    <property type="entry name" value="RVT_2"/>
</dbReference>
<dbReference type="Pfam" id="PF13976">
    <property type="entry name" value="gag_pre-integrs"/>
    <property type="match status" value="1"/>
</dbReference>
<dbReference type="InterPro" id="IPR043502">
    <property type="entry name" value="DNA/RNA_pol_sf"/>
</dbReference>
<name>A0A6L2JVV3_TANCI</name>
<dbReference type="AlphaFoldDB" id="A0A6L2JVV3"/>
<dbReference type="Pfam" id="PF07727">
    <property type="entry name" value="RVT_2"/>
    <property type="match status" value="1"/>
</dbReference>
<reference evidence="3" key="1">
    <citation type="journal article" date="2019" name="Sci. Rep.">
        <title>Draft genome of Tanacetum cinerariifolium, the natural source of mosquito coil.</title>
        <authorList>
            <person name="Yamashiro T."/>
            <person name="Shiraishi A."/>
            <person name="Satake H."/>
            <person name="Nakayama K."/>
        </authorList>
    </citation>
    <scope>NUCLEOTIDE SEQUENCE</scope>
</reference>
<sequence length="268" mass="31081">MNYVEGLGHNLFSVDMVASFLVFLMSKATSTKSWLWHRRLSYLNFDTINHLTKQDLVDGLPKFKYDKYHLCSACEQGKSKKATLQPELVPSTHSKLELIDMDLCAPMRVECINVRMFVAYAAHKNIIIYKIDVKTTFRNGPFEEEVYVHQSDGFVDPDISDHVYNLKKALHSLRQVPRAWYDKFSSFWIENHFMKGIVDPDLFIRCHADDILLVQVYIDDIIFGSTNPKCLKRFANLIKSNFEMSMMGKLKFFLGLQVHQSPHGIFIS</sequence>